<protein>
    <submittedName>
        <fullName evidence="1">TIGR03085 family metal-binding protein</fullName>
    </submittedName>
</protein>
<keyword evidence="2" id="KW-1185">Reference proteome</keyword>
<name>A0ABY6G105_9MICO</name>
<dbReference type="RefSeq" id="WP_263593576.1">
    <property type="nucleotide sequence ID" value="NZ_CP107020.1"/>
</dbReference>
<proteinExistence type="predicted"/>
<evidence type="ECO:0000313" key="2">
    <source>
        <dbReference type="Proteomes" id="UP001164305"/>
    </source>
</evidence>
<dbReference type="EMBL" id="CP107020">
    <property type="protein sequence ID" value="UYG16363.1"/>
    <property type="molecule type" value="Genomic_DNA"/>
</dbReference>
<sequence>MADIRAQSLVTSERAALADDFISFGPDAPTILDWDAQGLLEHLILRERKPHLLLGSNVPVSAISDWSDQERAKLRDEDWADQVERFRAGPSRFSPVRGLDTLMNTGEYFVHHEDLRRARPGWEPRDLGEPAERELWSVLKRMARLLVRAKVDVTLVSPQGGLRVPAKGSEGSVRVHGRASELLLWAFGRDRVARVDVEGDPAAITVLNRGERGA</sequence>
<dbReference type="InterPro" id="IPR017517">
    <property type="entry name" value="Maleyloyr_isom"/>
</dbReference>
<dbReference type="Proteomes" id="UP001164305">
    <property type="component" value="Chromosome"/>
</dbReference>
<evidence type="ECO:0000313" key="1">
    <source>
        <dbReference type="EMBL" id="UYG16363.1"/>
    </source>
</evidence>
<gene>
    <name evidence="1" type="ORF">BRM3_12210</name>
</gene>
<dbReference type="NCBIfam" id="TIGR03085">
    <property type="entry name" value="TIGR03085 family metal-binding protein"/>
    <property type="match status" value="1"/>
</dbReference>
<dbReference type="InterPro" id="IPR017519">
    <property type="entry name" value="CHP03085"/>
</dbReference>
<reference evidence="1" key="1">
    <citation type="submission" date="2022-10" db="EMBL/GenBank/DDBJ databases">
        <title>Whole-Genome Sequencing of Brachybacterium huguangmaarense BRM-3, Isolated from Betula schmidtii.</title>
        <authorList>
            <person name="Haam D."/>
        </authorList>
    </citation>
    <scope>NUCLEOTIDE SEQUENCE</scope>
    <source>
        <strain evidence="1">BRM-3</strain>
    </source>
</reference>
<accession>A0ABY6G105</accession>
<dbReference type="NCBIfam" id="TIGR03083">
    <property type="entry name" value="maleylpyruvate isomerase family mycothiol-dependent enzyme"/>
    <property type="match status" value="1"/>
</dbReference>
<organism evidence="1 2">
    <name type="scientific">Brachybacterium huguangmaarense</name>
    <dbReference type="NCBI Taxonomy" id="1652028"/>
    <lineage>
        <taxon>Bacteria</taxon>
        <taxon>Bacillati</taxon>
        <taxon>Actinomycetota</taxon>
        <taxon>Actinomycetes</taxon>
        <taxon>Micrococcales</taxon>
        <taxon>Dermabacteraceae</taxon>
        <taxon>Brachybacterium</taxon>
    </lineage>
</organism>